<evidence type="ECO:0000256" key="1">
    <source>
        <dbReference type="SAM" id="SignalP"/>
    </source>
</evidence>
<feature type="chain" id="PRO_5046913320" description="DUF3558 domain-containing protein" evidence="1">
    <location>
        <begin position="18"/>
        <end position="197"/>
    </location>
</feature>
<feature type="signal peptide" evidence="1">
    <location>
        <begin position="1"/>
        <end position="17"/>
    </location>
</feature>
<sequence>MRSLRLVVALVSAAAFAAACTSGKGVEPTPAPVDTRPLADAPPYLCGLVPQEAFRIVSGVAESIRQQKSGTDKNGLCSMRDVAPHPLVVSWMGQGGATLEHLHFVADDLLAVYERHDGVRLPMELGTGMAAYVPDHGSLTEQSYQVAAKFRCDGEEQLLTLRLDQVAEGRDAMGDLIALMRIAQRRYGEVHRCVPGT</sequence>
<proteinExistence type="predicted"/>
<evidence type="ECO:0008006" key="4">
    <source>
        <dbReference type="Google" id="ProtNLM"/>
    </source>
</evidence>
<reference evidence="2 3" key="1">
    <citation type="submission" date="2024-10" db="EMBL/GenBank/DDBJ databases">
        <title>The Natural Products Discovery Center: Release of the First 8490 Sequenced Strains for Exploring Actinobacteria Biosynthetic Diversity.</title>
        <authorList>
            <person name="Kalkreuter E."/>
            <person name="Kautsar S.A."/>
            <person name="Yang D."/>
            <person name="Bader C.D."/>
            <person name="Teijaro C.N."/>
            <person name="Fluegel L."/>
            <person name="Davis C.M."/>
            <person name="Simpson J.R."/>
            <person name="Lauterbach L."/>
            <person name="Steele A.D."/>
            <person name="Gui C."/>
            <person name="Meng S."/>
            <person name="Li G."/>
            <person name="Viehrig K."/>
            <person name="Ye F."/>
            <person name="Su P."/>
            <person name="Kiefer A.F."/>
            <person name="Nichols A."/>
            <person name="Cepeda A.J."/>
            <person name="Yan W."/>
            <person name="Fan B."/>
            <person name="Jiang Y."/>
            <person name="Adhikari A."/>
            <person name="Zheng C.-J."/>
            <person name="Schuster L."/>
            <person name="Cowan T.M."/>
            <person name="Smanski M.J."/>
            <person name="Chevrette M.G."/>
            <person name="De Carvalho L.P.S."/>
            <person name="Shen B."/>
        </authorList>
    </citation>
    <scope>NUCLEOTIDE SEQUENCE [LARGE SCALE GENOMIC DNA]</scope>
    <source>
        <strain evidence="2 3">NPDC002173</strain>
    </source>
</reference>
<dbReference type="PROSITE" id="PS51257">
    <property type="entry name" value="PROKAR_LIPOPROTEIN"/>
    <property type="match status" value="1"/>
</dbReference>
<dbReference type="EMBL" id="JBIASD010000024">
    <property type="protein sequence ID" value="MFF3669791.1"/>
    <property type="molecule type" value="Genomic_DNA"/>
</dbReference>
<comment type="caution">
    <text evidence="2">The sequence shown here is derived from an EMBL/GenBank/DDBJ whole genome shotgun (WGS) entry which is preliminary data.</text>
</comment>
<dbReference type="Proteomes" id="UP001602013">
    <property type="component" value="Unassembled WGS sequence"/>
</dbReference>
<dbReference type="RefSeq" id="WP_387416068.1">
    <property type="nucleotide sequence ID" value="NZ_JBIASD010000024.1"/>
</dbReference>
<evidence type="ECO:0000313" key="2">
    <source>
        <dbReference type="EMBL" id="MFF3669791.1"/>
    </source>
</evidence>
<keyword evidence="1" id="KW-0732">Signal</keyword>
<organism evidence="2 3">
    <name type="scientific">Microtetraspora malaysiensis</name>
    <dbReference type="NCBI Taxonomy" id="161358"/>
    <lineage>
        <taxon>Bacteria</taxon>
        <taxon>Bacillati</taxon>
        <taxon>Actinomycetota</taxon>
        <taxon>Actinomycetes</taxon>
        <taxon>Streptosporangiales</taxon>
        <taxon>Streptosporangiaceae</taxon>
        <taxon>Microtetraspora</taxon>
    </lineage>
</organism>
<accession>A0ABW6SXP9</accession>
<name>A0ABW6SXP9_9ACTN</name>
<gene>
    <name evidence="2" type="ORF">ACFYXI_29805</name>
</gene>
<evidence type="ECO:0000313" key="3">
    <source>
        <dbReference type="Proteomes" id="UP001602013"/>
    </source>
</evidence>
<protein>
    <recommendedName>
        <fullName evidence="4">DUF3558 domain-containing protein</fullName>
    </recommendedName>
</protein>
<keyword evidence="3" id="KW-1185">Reference proteome</keyword>